<dbReference type="PROSITE" id="PS51148">
    <property type="entry name" value="AXH"/>
    <property type="match status" value="1"/>
</dbReference>
<evidence type="ECO:0000313" key="3">
    <source>
        <dbReference type="Proteomes" id="UP000265520"/>
    </source>
</evidence>
<dbReference type="InterPro" id="IPR003652">
    <property type="entry name" value="Ataxin_AXH_dom"/>
</dbReference>
<name>A0A392N9F1_9FABA</name>
<sequence length="69" mass="7343">KLREGGIRGQGDIEVEDFAQATTIALIFVNLKALNAVNVGVLEEVALATSVVKGLFDLQNISTEQNSTL</sequence>
<evidence type="ECO:0000313" key="2">
    <source>
        <dbReference type="EMBL" id="MCH95084.1"/>
    </source>
</evidence>
<proteinExistence type="predicted"/>
<dbReference type="AlphaFoldDB" id="A0A392N9F1"/>
<feature type="domain" description="AXH" evidence="1">
    <location>
        <begin position="1"/>
        <end position="69"/>
    </location>
</feature>
<protein>
    <recommendedName>
        <fullName evidence="1">AXH domain-containing protein</fullName>
    </recommendedName>
</protein>
<dbReference type="EMBL" id="LXQA010028923">
    <property type="protein sequence ID" value="MCH95084.1"/>
    <property type="molecule type" value="Genomic_DNA"/>
</dbReference>
<feature type="non-terminal residue" evidence="2">
    <location>
        <position position="1"/>
    </location>
</feature>
<reference evidence="2 3" key="1">
    <citation type="journal article" date="2018" name="Front. Plant Sci.">
        <title>Red Clover (Trifolium pratense) and Zigzag Clover (T. medium) - A Picture of Genomic Similarities and Differences.</title>
        <authorList>
            <person name="Dluhosova J."/>
            <person name="Istvanek J."/>
            <person name="Nedelnik J."/>
            <person name="Repkova J."/>
        </authorList>
    </citation>
    <scope>NUCLEOTIDE SEQUENCE [LARGE SCALE GENOMIC DNA]</scope>
    <source>
        <strain evidence="3">cv. 10/8</strain>
        <tissue evidence="2">Leaf</tissue>
    </source>
</reference>
<organism evidence="2 3">
    <name type="scientific">Trifolium medium</name>
    <dbReference type="NCBI Taxonomy" id="97028"/>
    <lineage>
        <taxon>Eukaryota</taxon>
        <taxon>Viridiplantae</taxon>
        <taxon>Streptophyta</taxon>
        <taxon>Embryophyta</taxon>
        <taxon>Tracheophyta</taxon>
        <taxon>Spermatophyta</taxon>
        <taxon>Magnoliopsida</taxon>
        <taxon>eudicotyledons</taxon>
        <taxon>Gunneridae</taxon>
        <taxon>Pentapetalae</taxon>
        <taxon>rosids</taxon>
        <taxon>fabids</taxon>
        <taxon>Fabales</taxon>
        <taxon>Fabaceae</taxon>
        <taxon>Papilionoideae</taxon>
        <taxon>50 kb inversion clade</taxon>
        <taxon>NPAAA clade</taxon>
        <taxon>Hologalegina</taxon>
        <taxon>IRL clade</taxon>
        <taxon>Trifolieae</taxon>
        <taxon>Trifolium</taxon>
    </lineage>
</organism>
<keyword evidence="3" id="KW-1185">Reference proteome</keyword>
<dbReference type="GO" id="GO:0003723">
    <property type="term" value="F:RNA binding"/>
    <property type="evidence" value="ECO:0007669"/>
    <property type="project" value="InterPro"/>
</dbReference>
<evidence type="ECO:0000259" key="1">
    <source>
        <dbReference type="PROSITE" id="PS51148"/>
    </source>
</evidence>
<accession>A0A392N9F1</accession>
<comment type="caution">
    <text evidence="2">The sequence shown here is derived from an EMBL/GenBank/DDBJ whole genome shotgun (WGS) entry which is preliminary data.</text>
</comment>
<gene>
    <name evidence="2" type="ORF">A2U01_0016057</name>
</gene>
<dbReference type="Proteomes" id="UP000265520">
    <property type="component" value="Unassembled WGS sequence"/>
</dbReference>